<dbReference type="AlphaFoldDB" id="A0A8S0PX73"/>
<accession>A0A8S0PX73</accession>
<protein>
    <submittedName>
        <fullName evidence="2">Uncharacterized protein</fullName>
    </submittedName>
</protein>
<evidence type="ECO:0000313" key="3">
    <source>
        <dbReference type="Proteomes" id="UP000594638"/>
    </source>
</evidence>
<evidence type="ECO:0000313" key="2">
    <source>
        <dbReference type="EMBL" id="CAA2959013.1"/>
    </source>
</evidence>
<comment type="caution">
    <text evidence="2">The sequence shown here is derived from an EMBL/GenBank/DDBJ whole genome shotgun (WGS) entry which is preliminary data.</text>
</comment>
<dbReference type="EMBL" id="CACTIH010000300">
    <property type="protein sequence ID" value="CAA2959013.1"/>
    <property type="molecule type" value="Genomic_DNA"/>
</dbReference>
<dbReference type="Proteomes" id="UP000594638">
    <property type="component" value="Unassembled WGS sequence"/>
</dbReference>
<organism evidence="2 3">
    <name type="scientific">Olea europaea subsp. europaea</name>
    <dbReference type="NCBI Taxonomy" id="158383"/>
    <lineage>
        <taxon>Eukaryota</taxon>
        <taxon>Viridiplantae</taxon>
        <taxon>Streptophyta</taxon>
        <taxon>Embryophyta</taxon>
        <taxon>Tracheophyta</taxon>
        <taxon>Spermatophyta</taxon>
        <taxon>Magnoliopsida</taxon>
        <taxon>eudicotyledons</taxon>
        <taxon>Gunneridae</taxon>
        <taxon>Pentapetalae</taxon>
        <taxon>asterids</taxon>
        <taxon>lamiids</taxon>
        <taxon>Lamiales</taxon>
        <taxon>Oleaceae</taxon>
        <taxon>Oleeae</taxon>
        <taxon>Olea</taxon>
    </lineage>
</organism>
<keyword evidence="3" id="KW-1185">Reference proteome</keyword>
<gene>
    <name evidence="2" type="ORF">OLEA9_A118106</name>
</gene>
<dbReference type="InterPro" id="IPR039319">
    <property type="entry name" value="ELF3-like"/>
</dbReference>
<reference evidence="2 3" key="1">
    <citation type="submission" date="2019-12" db="EMBL/GenBank/DDBJ databases">
        <authorList>
            <person name="Alioto T."/>
            <person name="Alioto T."/>
            <person name="Gomez Garrido J."/>
        </authorList>
    </citation>
    <scope>NUCLEOTIDE SEQUENCE [LARGE SCALE GENOMIC DNA]</scope>
</reference>
<dbReference type="Gramene" id="OE9A118106T1">
    <property type="protein sequence ID" value="OE9A118106C1"/>
    <property type="gene ID" value="OE9A118106"/>
</dbReference>
<name>A0A8S0PX73_OLEEU</name>
<dbReference type="PANTHER" id="PTHR34281:SF2">
    <property type="entry name" value="PROTEIN EARLY FLOWERING 3"/>
    <property type="match status" value="1"/>
</dbReference>
<proteinExistence type="predicted"/>
<feature type="region of interest" description="Disordered" evidence="1">
    <location>
        <begin position="97"/>
        <end position="147"/>
    </location>
</feature>
<dbReference type="OrthoDB" id="1939092at2759"/>
<feature type="compositionally biased region" description="Polar residues" evidence="1">
    <location>
        <begin position="111"/>
        <end position="122"/>
    </location>
</feature>
<dbReference type="GO" id="GO:2000028">
    <property type="term" value="P:regulation of photoperiodism, flowering"/>
    <property type="evidence" value="ECO:0007669"/>
    <property type="project" value="InterPro"/>
</dbReference>
<sequence length="147" mass="15882">MGPVFGRCGHDGSTPAYGFPAPCHQYQLPYFPPARPHGYFLPYGMPLANPPYSGSSVEQVNHVTTHDQLSAEEANPGLQHQQSFEMLSQSSDAFPEVSKLCASKDSESKACTRSNSSESGTGNAMEGRNMFQHFPTSPSLDIPDCSP</sequence>
<dbReference type="PANTHER" id="PTHR34281">
    <property type="entry name" value="PROTEIN EARLY FLOWERING 3"/>
    <property type="match status" value="1"/>
</dbReference>
<evidence type="ECO:0000256" key="1">
    <source>
        <dbReference type="SAM" id="MobiDB-lite"/>
    </source>
</evidence>